<comment type="caution">
    <text evidence="1">The sequence shown here is derived from an EMBL/GenBank/DDBJ whole genome shotgun (WGS) entry which is preliminary data.</text>
</comment>
<reference evidence="1 2" key="1">
    <citation type="submission" date="2018-08" db="EMBL/GenBank/DDBJ databases">
        <title>A genome reference for cultivated species of the human gut microbiota.</title>
        <authorList>
            <person name="Zou Y."/>
            <person name="Xue W."/>
            <person name="Luo G."/>
        </authorList>
    </citation>
    <scope>NUCLEOTIDE SEQUENCE [LARGE SCALE GENOMIC DNA]</scope>
    <source>
        <strain evidence="1 2">OM05-6AA</strain>
    </source>
</reference>
<name>A0A3E5AL08_9FIRM</name>
<dbReference type="AlphaFoldDB" id="A0A3E5AL08"/>
<sequence length="119" mass="13754">MTYLILGYAFECREFQYQGRTVKGLAFEIKTNEKISERNKLNITVELSKKAGFWIRLHQTAKGIKVEPYKSYVLVPCKDDPCGLELEQIEISHKALMKHTDCFDDSFNSGASSEYYVEE</sequence>
<organism evidence="1 2">
    <name type="scientific">Agathobacter rectalis</name>
    <dbReference type="NCBI Taxonomy" id="39491"/>
    <lineage>
        <taxon>Bacteria</taxon>
        <taxon>Bacillati</taxon>
        <taxon>Bacillota</taxon>
        <taxon>Clostridia</taxon>
        <taxon>Lachnospirales</taxon>
        <taxon>Lachnospiraceae</taxon>
        <taxon>Agathobacter</taxon>
    </lineage>
</organism>
<accession>A0A3E5AL08</accession>
<gene>
    <name evidence="1" type="ORF">DXB72_12245</name>
</gene>
<dbReference type="Proteomes" id="UP000260970">
    <property type="component" value="Unassembled WGS sequence"/>
</dbReference>
<evidence type="ECO:0000313" key="2">
    <source>
        <dbReference type="Proteomes" id="UP000260970"/>
    </source>
</evidence>
<evidence type="ECO:0000313" key="1">
    <source>
        <dbReference type="EMBL" id="RGN21573.1"/>
    </source>
</evidence>
<dbReference type="RefSeq" id="WP_117690730.1">
    <property type="nucleotide sequence ID" value="NZ_QSUE01000011.1"/>
</dbReference>
<proteinExistence type="predicted"/>
<protein>
    <submittedName>
        <fullName evidence="1">Uncharacterized protein</fullName>
    </submittedName>
</protein>
<dbReference type="EMBL" id="QSUG01000013">
    <property type="protein sequence ID" value="RGN21573.1"/>
    <property type="molecule type" value="Genomic_DNA"/>
</dbReference>